<dbReference type="GO" id="GO:0016747">
    <property type="term" value="F:acyltransferase activity, transferring groups other than amino-acyl groups"/>
    <property type="evidence" value="ECO:0007669"/>
    <property type="project" value="InterPro"/>
</dbReference>
<sequence length="163" mass="18612">MIIRHAVTADLDALHRLRNDYIPTSYATFDEDLMSREAVDTWIKSFGRTGPHRLYVSMEDDELLGFAGSQQYRSHRAFRKTIETSIYVSPKYLGRGIGSALYEALFKDLSDEDVHSAVVGIALPNEASVRLHKKVGFTEVGTFKEYAIKHGRFMSSLWMQRSF</sequence>
<dbReference type="AlphaFoldDB" id="A0A329BNJ1"/>
<dbReference type="RefSeq" id="WP_111933852.1">
    <property type="nucleotide sequence ID" value="NZ_CADFFP010000013.1"/>
</dbReference>
<evidence type="ECO:0000256" key="2">
    <source>
        <dbReference type="ARBA" id="ARBA00023315"/>
    </source>
</evidence>
<evidence type="ECO:0000313" key="4">
    <source>
        <dbReference type="EMBL" id="RAS23889.1"/>
    </source>
</evidence>
<evidence type="ECO:0000259" key="3">
    <source>
        <dbReference type="PROSITE" id="PS51186"/>
    </source>
</evidence>
<dbReference type="InterPro" id="IPR000182">
    <property type="entry name" value="GNAT_dom"/>
</dbReference>
<dbReference type="InterPro" id="IPR016181">
    <property type="entry name" value="Acyl_CoA_acyltransferase"/>
</dbReference>
<name>A0A329BNJ1_9BURK</name>
<feature type="domain" description="N-acetyltransferase" evidence="3">
    <location>
        <begin position="1"/>
        <end position="163"/>
    </location>
</feature>
<dbReference type="PROSITE" id="PS51186">
    <property type="entry name" value="GNAT"/>
    <property type="match status" value="1"/>
</dbReference>
<dbReference type="EMBL" id="QLTK01000019">
    <property type="protein sequence ID" value="RAS23889.1"/>
    <property type="molecule type" value="Genomic_DNA"/>
</dbReference>
<comment type="caution">
    <text evidence="4">The sequence shown here is derived from an EMBL/GenBank/DDBJ whole genome shotgun (WGS) entry which is preliminary data.</text>
</comment>
<dbReference type="PANTHER" id="PTHR43072:SF23">
    <property type="entry name" value="UPF0039 PROTEIN C11D3.02C"/>
    <property type="match status" value="1"/>
</dbReference>
<gene>
    <name evidence="4" type="ORF">BX591_119133</name>
</gene>
<dbReference type="PANTHER" id="PTHR43072">
    <property type="entry name" value="N-ACETYLTRANSFERASE"/>
    <property type="match status" value="1"/>
</dbReference>
<protein>
    <submittedName>
        <fullName evidence="4">Phosphinothricin acetyltransferase</fullName>
    </submittedName>
</protein>
<dbReference type="Pfam" id="PF13420">
    <property type="entry name" value="Acetyltransf_4"/>
    <property type="match status" value="1"/>
</dbReference>
<organism evidence="4 5">
    <name type="scientific">Paraburkholderia bryophila</name>
    <dbReference type="NCBI Taxonomy" id="420952"/>
    <lineage>
        <taxon>Bacteria</taxon>
        <taxon>Pseudomonadati</taxon>
        <taxon>Pseudomonadota</taxon>
        <taxon>Betaproteobacteria</taxon>
        <taxon>Burkholderiales</taxon>
        <taxon>Burkholderiaceae</taxon>
        <taxon>Paraburkholderia</taxon>
    </lineage>
</organism>
<reference evidence="4 5" key="1">
    <citation type="submission" date="2018-06" db="EMBL/GenBank/DDBJ databases">
        <title>Genomic Encyclopedia of Type Strains, Phase III (KMG-III): the genomes of soil and plant-associated and newly described type strains.</title>
        <authorList>
            <person name="Whitman W."/>
        </authorList>
    </citation>
    <scope>NUCLEOTIDE SEQUENCE [LARGE SCALE GENOMIC DNA]</scope>
    <source>
        <strain evidence="4 5">LMG 23644</strain>
    </source>
</reference>
<dbReference type="Proteomes" id="UP000248918">
    <property type="component" value="Unassembled WGS sequence"/>
</dbReference>
<dbReference type="Gene3D" id="3.40.630.30">
    <property type="match status" value="1"/>
</dbReference>
<dbReference type="OrthoDB" id="5459937at2"/>
<dbReference type="SUPFAM" id="SSF55729">
    <property type="entry name" value="Acyl-CoA N-acyltransferases (Nat)"/>
    <property type="match status" value="1"/>
</dbReference>
<keyword evidence="1 4" id="KW-0808">Transferase</keyword>
<keyword evidence="2" id="KW-0012">Acyltransferase</keyword>
<proteinExistence type="predicted"/>
<evidence type="ECO:0000313" key="5">
    <source>
        <dbReference type="Proteomes" id="UP000248918"/>
    </source>
</evidence>
<dbReference type="CDD" id="cd04301">
    <property type="entry name" value="NAT_SF"/>
    <property type="match status" value="1"/>
</dbReference>
<evidence type="ECO:0000256" key="1">
    <source>
        <dbReference type="ARBA" id="ARBA00022679"/>
    </source>
</evidence>
<accession>A0A329BNJ1</accession>